<keyword evidence="6 11" id="KW-1133">Transmembrane helix</keyword>
<sequence length="317" mass="36692">MALYLAVGGAAAAAGLGAGAVLQKKYGLLKDDDQKPKEDETTAGGKDKHRLKGELTTGERRSGEEKRKHKHRKDGEESRRRTGEEKRKHKHSKDGEKSRSSRSHKEEGGQVAEASVHVTWIAEEYFFVMSGAEGPTEMNGGDFRPLVGVLPRLSSARSMTWWWGPERCNGREVVGTTIHGDEQYQDRYDYWYPAIRFRKNDEVITPIRHKELGDWKKLSVEEMKLLYRYSFRQTLAEFEAPQPYRPLMLSGVFAVIGCAVLYLSFIRKYVIKVNDRLPDTFDDEFKESQYERRLVMERGNPYGPSYYYDYEKNRWKD</sequence>
<evidence type="ECO:0000256" key="7">
    <source>
        <dbReference type="ARBA" id="ARBA00023002"/>
    </source>
</evidence>
<keyword evidence="12" id="KW-1185">Reference proteome</keyword>
<evidence type="ECO:0000256" key="2">
    <source>
        <dbReference type="ARBA" id="ARBA00008135"/>
    </source>
</evidence>
<keyword evidence="3 11" id="KW-0812">Transmembrane</keyword>
<dbReference type="PANTHER" id="PTHR10707:SF10">
    <property type="entry name" value="CYTOCHROME C OXIDASE SUBUNIT 4"/>
    <property type="match status" value="1"/>
</dbReference>
<evidence type="ECO:0000256" key="4">
    <source>
        <dbReference type="ARBA" id="ARBA00022792"/>
    </source>
</evidence>
<dbReference type="Pfam" id="PF02936">
    <property type="entry name" value="COX4"/>
    <property type="match status" value="1"/>
</dbReference>
<evidence type="ECO:0000256" key="10">
    <source>
        <dbReference type="SAM" id="MobiDB-lite"/>
    </source>
</evidence>
<keyword evidence="5" id="KW-0809">Transit peptide</keyword>
<protein>
    <submittedName>
        <fullName evidence="13">Cytochrome c oxidase subunit 4</fullName>
    </submittedName>
</protein>
<feature type="region of interest" description="Disordered" evidence="10">
    <location>
        <begin position="27"/>
        <end position="113"/>
    </location>
</feature>
<dbReference type="GO" id="GO:0006123">
    <property type="term" value="P:mitochondrial electron transport, cytochrome c to oxygen"/>
    <property type="evidence" value="ECO:0007669"/>
    <property type="project" value="InterPro"/>
</dbReference>
<keyword evidence="8" id="KW-0496">Mitochondrion</keyword>
<feature type="compositionally biased region" description="Basic and acidic residues" evidence="10">
    <location>
        <begin position="57"/>
        <end position="66"/>
    </location>
</feature>
<dbReference type="AlphaFoldDB" id="A0A183BST7"/>
<dbReference type="WBParaSite" id="GPLIN_000367300">
    <property type="protein sequence ID" value="GPLIN_000367300"/>
    <property type="gene ID" value="GPLIN_000367300"/>
</dbReference>
<evidence type="ECO:0000313" key="12">
    <source>
        <dbReference type="Proteomes" id="UP000050741"/>
    </source>
</evidence>
<evidence type="ECO:0000256" key="3">
    <source>
        <dbReference type="ARBA" id="ARBA00022692"/>
    </source>
</evidence>
<dbReference type="GO" id="GO:0016491">
    <property type="term" value="F:oxidoreductase activity"/>
    <property type="evidence" value="ECO:0007669"/>
    <property type="project" value="UniProtKB-KW"/>
</dbReference>
<proteinExistence type="inferred from homology"/>
<evidence type="ECO:0000313" key="13">
    <source>
        <dbReference type="WBParaSite" id="GPLIN_000367300"/>
    </source>
</evidence>
<evidence type="ECO:0000256" key="11">
    <source>
        <dbReference type="SAM" id="Phobius"/>
    </source>
</evidence>
<evidence type="ECO:0000256" key="5">
    <source>
        <dbReference type="ARBA" id="ARBA00022946"/>
    </source>
</evidence>
<feature type="transmembrane region" description="Helical" evidence="11">
    <location>
        <begin position="247"/>
        <end position="266"/>
    </location>
</feature>
<comment type="similarity">
    <text evidence="2">Belongs to the cytochrome c oxidase IV family.</text>
</comment>
<evidence type="ECO:0000256" key="9">
    <source>
        <dbReference type="ARBA" id="ARBA00023136"/>
    </source>
</evidence>
<feature type="compositionally biased region" description="Basic and acidic residues" evidence="10">
    <location>
        <begin position="28"/>
        <end position="40"/>
    </location>
</feature>
<accession>A0A183BST7</accession>
<reference evidence="12" key="2">
    <citation type="submission" date="2014-05" db="EMBL/GenBank/DDBJ databases">
        <title>The genome and life-stage specific transcriptomes of Globodera pallida elucidate key aspects of plant parasitism by a cyst nematode.</title>
        <authorList>
            <person name="Cotton J.A."/>
            <person name="Lilley C.J."/>
            <person name="Jones L.M."/>
            <person name="Kikuchi T."/>
            <person name="Reid A.J."/>
            <person name="Thorpe P."/>
            <person name="Tsai I.J."/>
            <person name="Beasley H."/>
            <person name="Blok V."/>
            <person name="Cock P.J.A."/>
            <person name="Van den Akker S.E."/>
            <person name="Holroyd N."/>
            <person name="Hunt M."/>
            <person name="Mantelin S."/>
            <person name="Naghra H."/>
            <person name="Pain A."/>
            <person name="Palomares-Rius J.E."/>
            <person name="Zarowiecki M."/>
            <person name="Berriman M."/>
            <person name="Jones J.T."/>
            <person name="Urwin P.E."/>
        </authorList>
    </citation>
    <scope>NUCLEOTIDE SEQUENCE [LARGE SCALE GENOMIC DNA]</scope>
    <source>
        <strain evidence="12">Lindley</strain>
    </source>
</reference>
<feature type="compositionally biased region" description="Basic and acidic residues" evidence="10">
    <location>
        <begin position="73"/>
        <end position="86"/>
    </location>
</feature>
<feature type="compositionally biased region" description="Basic and acidic residues" evidence="10">
    <location>
        <begin position="93"/>
        <end position="108"/>
    </location>
</feature>
<dbReference type="Gene3D" id="1.10.442.10">
    <property type="entry name" value="Cytochrome c oxidase subunit IV"/>
    <property type="match status" value="1"/>
</dbReference>
<keyword evidence="9 11" id="KW-0472">Membrane</keyword>
<dbReference type="InterPro" id="IPR036639">
    <property type="entry name" value="Cyt_c_oxidase_su4_sf"/>
</dbReference>
<dbReference type="InterPro" id="IPR004203">
    <property type="entry name" value="Cyt_c_oxidase_su4_fam"/>
</dbReference>
<reference evidence="13" key="3">
    <citation type="submission" date="2016-06" db="UniProtKB">
        <authorList>
            <consortium name="WormBaseParasite"/>
        </authorList>
    </citation>
    <scope>IDENTIFICATION</scope>
</reference>
<keyword evidence="4" id="KW-0999">Mitochondrion inner membrane</keyword>
<keyword evidence="7" id="KW-0560">Oxidoreductase</keyword>
<evidence type="ECO:0000256" key="6">
    <source>
        <dbReference type="ARBA" id="ARBA00022989"/>
    </source>
</evidence>
<organism evidence="12 13">
    <name type="scientific">Globodera pallida</name>
    <name type="common">Potato cyst nematode worm</name>
    <name type="synonym">Heterodera pallida</name>
    <dbReference type="NCBI Taxonomy" id="36090"/>
    <lineage>
        <taxon>Eukaryota</taxon>
        <taxon>Metazoa</taxon>
        <taxon>Ecdysozoa</taxon>
        <taxon>Nematoda</taxon>
        <taxon>Chromadorea</taxon>
        <taxon>Rhabditida</taxon>
        <taxon>Tylenchina</taxon>
        <taxon>Tylenchomorpha</taxon>
        <taxon>Tylenchoidea</taxon>
        <taxon>Heteroderidae</taxon>
        <taxon>Heteroderinae</taxon>
        <taxon>Globodera</taxon>
    </lineage>
</organism>
<dbReference type="GO" id="GO:0045277">
    <property type="term" value="C:respiratory chain complex IV"/>
    <property type="evidence" value="ECO:0007669"/>
    <property type="project" value="InterPro"/>
</dbReference>
<dbReference type="PANTHER" id="PTHR10707">
    <property type="entry name" value="CYTOCHROME C OXIDASE SUBUNIT IV"/>
    <property type="match status" value="1"/>
</dbReference>
<dbReference type="CDD" id="cd00922">
    <property type="entry name" value="Cyt_c_Oxidase_IV"/>
    <property type="match status" value="1"/>
</dbReference>
<dbReference type="GO" id="GO:0005743">
    <property type="term" value="C:mitochondrial inner membrane"/>
    <property type="evidence" value="ECO:0007669"/>
    <property type="project" value="UniProtKB-SubCell"/>
</dbReference>
<evidence type="ECO:0000256" key="8">
    <source>
        <dbReference type="ARBA" id="ARBA00023128"/>
    </source>
</evidence>
<evidence type="ECO:0000256" key="1">
    <source>
        <dbReference type="ARBA" id="ARBA00004434"/>
    </source>
</evidence>
<dbReference type="Proteomes" id="UP000050741">
    <property type="component" value="Unassembled WGS sequence"/>
</dbReference>
<dbReference type="FunFam" id="1.10.442.10:FF:000001">
    <property type="entry name" value="Cytochrome c oxidase subunit 4 isoform 1"/>
    <property type="match status" value="1"/>
</dbReference>
<reference evidence="12" key="1">
    <citation type="submission" date="2013-12" db="EMBL/GenBank/DDBJ databases">
        <authorList>
            <person name="Aslett M."/>
        </authorList>
    </citation>
    <scope>NUCLEOTIDE SEQUENCE [LARGE SCALE GENOMIC DNA]</scope>
    <source>
        <strain evidence="12">Lindley</strain>
    </source>
</reference>
<comment type="subcellular location">
    <subcellularLocation>
        <location evidence="1">Mitochondrion inner membrane</location>
        <topology evidence="1">Single-pass membrane protein</topology>
    </subcellularLocation>
</comment>
<dbReference type="SUPFAM" id="SSF81406">
    <property type="entry name" value="Mitochondrial cytochrome c oxidase subunit IV"/>
    <property type="match status" value="1"/>
</dbReference>
<name>A0A183BST7_GLOPA</name>